<sequence>MGIELGSQLQDYSKDKVLKTADGTEINLSSLIGQVVVVFFYPKADTAVCTKEACGFRDNYSAFKDCGATVLGISSDTPEANAKWAKAQRLPFPLASDPGGELRKAWGIKGGLLGLVPGRETLVFDKSGKCVFTERSALNAGKHVNGALKVIQELSAGK</sequence>
<dbReference type="InterPro" id="IPR000866">
    <property type="entry name" value="AhpC/TSA"/>
</dbReference>
<dbReference type="InterPro" id="IPR036249">
    <property type="entry name" value="Thioredoxin-like_sf"/>
</dbReference>
<comment type="catalytic activity">
    <reaction evidence="12">
        <text>a hydroperoxide + [thioredoxin]-dithiol = an alcohol + [thioredoxin]-disulfide + H2O</text>
        <dbReference type="Rhea" id="RHEA:62620"/>
        <dbReference type="Rhea" id="RHEA-COMP:10698"/>
        <dbReference type="Rhea" id="RHEA-COMP:10700"/>
        <dbReference type="ChEBI" id="CHEBI:15377"/>
        <dbReference type="ChEBI" id="CHEBI:29950"/>
        <dbReference type="ChEBI" id="CHEBI:30879"/>
        <dbReference type="ChEBI" id="CHEBI:35924"/>
        <dbReference type="ChEBI" id="CHEBI:50058"/>
        <dbReference type="EC" id="1.11.1.24"/>
    </reaction>
</comment>
<feature type="active site" description="Cysteine sulfenic acid (-SOH) intermediate; for peroxidase activity" evidence="13">
    <location>
        <position position="49"/>
    </location>
</feature>
<comment type="caution">
    <text evidence="15">The sequence shown here is derived from an EMBL/GenBank/DDBJ whole genome shotgun (WGS) entry which is preliminary data.</text>
</comment>
<keyword evidence="16" id="KW-1185">Reference proteome</keyword>
<protein>
    <recommendedName>
        <fullName evidence="3">thioredoxin-dependent peroxiredoxin</fullName>
        <ecNumber evidence="3">1.11.1.24</ecNumber>
    </recommendedName>
    <alternativeName>
        <fullName evidence="9">Thioredoxin peroxidase</fullName>
    </alternativeName>
    <alternativeName>
        <fullName evidence="11">Thioredoxin-dependent peroxiredoxin Q</fullName>
    </alternativeName>
</protein>
<dbReference type="Gene3D" id="3.40.30.10">
    <property type="entry name" value="Glutaredoxin"/>
    <property type="match status" value="1"/>
</dbReference>
<dbReference type="EMBL" id="JALJOR010000002">
    <property type="protein sequence ID" value="KAK9823672.1"/>
    <property type="molecule type" value="Genomic_DNA"/>
</dbReference>
<comment type="similarity">
    <text evidence="10">Belongs to the peroxiredoxin family. BCP/PrxQ subfamily.</text>
</comment>
<dbReference type="Proteomes" id="UP001489004">
    <property type="component" value="Unassembled WGS sequence"/>
</dbReference>
<evidence type="ECO:0000256" key="8">
    <source>
        <dbReference type="ARBA" id="ARBA00023284"/>
    </source>
</evidence>
<dbReference type="GO" id="GO:0008379">
    <property type="term" value="F:thioredoxin peroxidase activity"/>
    <property type="evidence" value="ECO:0007669"/>
    <property type="project" value="TreeGrafter"/>
</dbReference>
<evidence type="ECO:0000259" key="14">
    <source>
        <dbReference type="PROSITE" id="PS51352"/>
    </source>
</evidence>
<evidence type="ECO:0000256" key="11">
    <source>
        <dbReference type="ARBA" id="ARBA00042163"/>
    </source>
</evidence>
<dbReference type="EC" id="1.11.1.24" evidence="3"/>
<evidence type="ECO:0000256" key="5">
    <source>
        <dbReference type="ARBA" id="ARBA00022862"/>
    </source>
</evidence>
<evidence type="ECO:0000256" key="9">
    <source>
        <dbReference type="ARBA" id="ARBA00032824"/>
    </source>
</evidence>
<keyword evidence="8" id="KW-0676">Redox-active center</keyword>
<accession>A0AAW1QQG0</accession>
<dbReference type="InterPro" id="IPR024706">
    <property type="entry name" value="Peroxiredoxin_AhpC-typ"/>
</dbReference>
<evidence type="ECO:0000313" key="16">
    <source>
        <dbReference type="Proteomes" id="UP001489004"/>
    </source>
</evidence>
<comment type="subcellular location">
    <subcellularLocation>
        <location evidence="1">Plastid</location>
        <location evidence="1">Chloroplast thylakoid lumen</location>
    </subcellularLocation>
</comment>
<dbReference type="GO" id="GO:0045454">
    <property type="term" value="P:cell redox homeostasis"/>
    <property type="evidence" value="ECO:0007669"/>
    <property type="project" value="TreeGrafter"/>
</dbReference>
<keyword evidence="5" id="KW-0049">Antioxidant</keyword>
<dbReference type="GO" id="GO:0034599">
    <property type="term" value="P:cellular response to oxidative stress"/>
    <property type="evidence" value="ECO:0007669"/>
    <property type="project" value="TreeGrafter"/>
</dbReference>
<gene>
    <name evidence="15" type="ORF">WJX72_004561</name>
</gene>
<dbReference type="PIRSF" id="PIRSF000239">
    <property type="entry name" value="AHPC"/>
    <property type="match status" value="1"/>
</dbReference>
<keyword evidence="6" id="KW-0560">Oxidoreductase</keyword>
<keyword evidence="7" id="KW-1015">Disulfide bond</keyword>
<name>A0AAW1QQG0_9CHLO</name>
<dbReference type="PANTHER" id="PTHR42801">
    <property type="entry name" value="THIOREDOXIN-DEPENDENT PEROXIDE REDUCTASE"/>
    <property type="match status" value="1"/>
</dbReference>
<dbReference type="AlphaFoldDB" id="A0AAW1QQG0"/>
<dbReference type="InterPro" id="IPR050924">
    <property type="entry name" value="Peroxiredoxin_BCP/PrxQ"/>
</dbReference>
<feature type="domain" description="Thioredoxin" evidence="14">
    <location>
        <begin position="7"/>
        <end position="156"/>
    </location>
</feature>
<evidence type="ECO:0000256" key="2">
    <source>
        <dbReference type="ARBA" id="ARBA00011245"/>
    </source>
</evidence>
<organism evidence="15 16">
    <name type="scientific">[Myrmecia] bisecta</name>
    <dbReference type="NCBI Taxonomy" id="41462"/>
    <lineage>
        <taxon>Eukaryota</taxon>
        <taxon>Viridiplantae</taxon>
        <taxon>Chlorophyta</taxon>
        <taxon>core chlorophytes</taxon>
        <taxon>Trebouxiophyceae</taxon>
        <taxon>Trebouxiales</taxon>
        <taxon>Trebouxiaceae</taxon>
        <taxon>Myrmecia</taxon>
    </lineage>
</organism>
<dbReference type="GO" id="GO:0009543">
    <property type="term" value="C:chloroplast thylakoid lumen"/>
    <property type="evidence" value="ECO:0007669"/>
    <property type="project" value="UniProtKB-SubCell"/>
</dbReference>
<evidence type="ECO:0000313" key="15">
    <source>
        <dbReference type="EMBL" id="KAK9823672.1"/>
    </source>
</evidence>
<evidence type="ECO:0000256" key="4">
    <source>
        <dbReference type="ARBA" id="ARBA00022559"/>
    </source>
</evidence>
<dbReference type="SUPFAM" id="SSF52833">
    <property type="entry name" value="Thioredoxin-like"/>
    <property type="match status" value="1"/>
</dbReference>
<evidence type="ECO:0000256" key="1">
    <source>
        <dbReference type="ARBA" id="ARBA00004456"/>
    </source>
</evidence>
<evidence type="ECO:0000256" key="12">
    <source>
        <dbReference type="ARBA" id="ARBA00049091"/>
    </source>
</evidence>
<evidence type="ECO:0000256" key="13">
    <source>
        <dbReference type="PIRSR" id="PIRSR000239-1"/>
    </source>
</evidence>
<dbReference type="PANTHER" id="PTHR42801:SF4">
    <property type="entry name" value="AHPC_TSA FAMILY PROTEIN"/>
    <property type="match status" value="1"/>
</dbReference>
<proteinExistence type="inferred from homology"/>
<evidence type="ECO:0000256" key="10">
    <source>
        <dbReference type="ARBA" id="ARBA00038489"/>
    </source>
</evidence>
<evidence type="ECO:0000256" key="6">
    <source>
        <dbReference type="ARBA" id="ARBA00023002"/>
    </source>
</evidence>
<evidence type="ECO:0000256" key="7">
    <source>
        <dbReference type="ARBA" id="ARBA00023157"/>
    </source>
</evidence>
<dbReference type="CDD" id="cd03017">
    <property type="entry name" value="PRX_BCP"/>
    <property type="match status" value="1"/>
</dbReference>
<comment type="subunit">
    <text evidence="2">Monomer.</text>
</comment>
<keyword evidence="4" id="KW-0575">Peroxidase</keyword>
<evidence type="ECO:0000256" key="3">
    <source>
        <dbReference type="ARBA" id="ARBA00013017"/>
    </source>
</evidence>
<dbReference type="InterPro" id="IPR013766">
    <property type="entry name" value="Thioredoxin_domain"/>
</dbReference>
<dbReference type="PROSITE" id="PS51352">
    <property type="entry name" value="THIOREDOXIN_2"/>
    <property type="match status" value="1"/>
</dbReference>
<reference evidence="15 16" key="1">
    <citation type="journal article" date="2024" name="Nat. Commun.">
        <title>Phylogenomics reveals the evolutionary origins of lichenization in chlorophyte algae.</title>
        <authorList>
            <person name="Puginier C."/>
            <person name="Libourel C."/>
            <person name="Otte J."/>
            <person name="Skaloud P."/>
            <person name="Haon M."/>
            <person name="Grisel S."/>
            <person name="Petersen M."/>
            <person name="Berrin J.G."/>
            <person name="Delaux P.M."/>
            <person name="Dal Grande F."/>
            <person name="Keller J."/>
        </authorList>
    </citation>
    <scope>NUCLEOTIDE SEQUENCE [LARGE SCALE GENOMIC DNA]</scope>
    <source>
        <strain evidence="15 16">SAG 2043</strain>
    </source>
</reference>
<dbReference type="Pfam" id="PF00578">
    <property type="entry name" value="AhpC-TSA"/>
    <property type="match status" value="1"/>
</dbReference>